<dbReference type="InParanoid" id="A0A316YL55"/>
<dbReference type="EMBL" id="KZ819636">
    <property type="protein sequence ID" value="PWN89931.1"/>
    <property type="molecule type" value="Genomic_DNA"/>
</dbReference>
<evidence type="ECO:0000313" key="4">
    <source>
        <dbReference type="Proteomes" id="UP000245768"/>
    </source>
</evidence>
<name>A0A316YL55_9BASI</name>
<evidence type="ECO:0008006" key="5">
    <source>
        <dbReference type="Google" id="ProtNLM"/>
    </source>
</evidence>
<feature type="signal peptide" evidence="2">
    <location>
        <begin position="1"/>
        <end position="26"/>
    </location>
</feature>
<dbReference type="RefSeq" id="XP_025377129.1">
    <property type="nucleotide sequence ID" value="XM_025521500.1"/>
</dbReference>
<evidence type="ECO:0000256" key="1">
    <source>
        <dbReference type="SAM" id="MobiDB-lite"/>
    </source>
</evidence>
<keyword evidence="2" id="KW-0732">Signal</keyword>
<sequence>MCPVLSFRIASLLSLIMVLDPRIVHSRQKSSYPSCRASHNRHTATESMDDSTSVVPMSCCNHHRLPVSPAPF</sequence>
<feature type="region of interest" description="Disordered" evidence="1">
    <location>
        <begin position="28"/>
        <end position="52"/>
    </location>
</feature>
<evidence type="ECO:0000313" key="3">
    <source>
        <dbReference type="EMBL" id="PWN89931.1"/>
    </source>
</evidence>
<feature type="chain" id="PRO_5016417870" description="Secreted protein" evidence="2">
    <location>
        <begin position="27"/>
        <end position="72"/>
    </location>
</feature>
<gene>
    <name evidence="3" type="ORF">FA10DRAFT_266466</name>
</gene>
<dbReference type="AlphaFoldDB" id="A0A316YL55"/>
<organism evidence="3 4">
    <name type="scientific">Acaromyces ingoldii</name>
    <dbReference type="NCBI Taxonomy" id="215250"/>
    <lineage>
        <taxon>Eukaryota</taxon>
        <taxon>Fungi</taxon>
        <taxon>Dikarya</taxon>
        <taxon>Basidiomycota</taxon>
        <taxon>Ustilaginomycotina</taxon>
        <taxon>Exobasidiomycetes</taxon>
        <taxon>Exobasidiales</taxon>
        <taxon>Cryptobasidiaceae</taxon>
        <taxon>Acaromyces</taxon>
    </lineage>
</organism>
<keyword evidence="4" id="KW-1185">Reference proteome</keyword>
<evidence type="ECO:0000256" key="2">
    <source>
        <dbReference type="SAM" id="SignalP"/>
    </source>
</evidence>
<protein>
    <recommendedName>
        <fullName evidence="5">Secreted protein</fullName>
    </recommendedName>
</protein>
<proteinExistence type="predicted"/>
<dbReference type="Proteomes" id="UP000245768">
    <property type="component" value="Unassembled WGS sequence"/>
</dbReference>
<reference evidence="3 4" key="1">
    <citation type="journal article" date="2018" name="Mol. Biol. Evol.">
        <title>Broad Genomic Sampling Reveals a Smut Pathogenic Ancestry of the Fungal Clade Ustilaginomycotina.</title>
        <authorList>
            <person name="Kijpornyongpan T."/>
            <person name="Mondo S.J."/>
            <person name="Barry K."/>
            <person name="Sandor L."/>
            <person name="Lee J."/>
            <person name="Lipzen A."/>
            <person name="Pangilinan J."/>
            <person name="LaButti K."/>
            <person name="Hainaut M."/>
            <person name="Henrissat B."/>
            <person name="Grigoriev I.V."/>
            <person name="Spatafora J.W."/>
            <person name="Aime M.C."/>
        </authorList>
    </citation>
    <scope>NUCLEOTIDE SEQUENCE [LARGE SCALE GENOMIC DNA]</scope>
    <source>
        <strain evidence="3 4">MCA 4198</strain>
    </source>
</reference>
<accession>A0A316YL55</accession>
<dbReference type="GeneID" id="37043416"/>